<name>A0ABN7PL50_TIMPD</name>
<evidence type="ECO:0000313" key="2">
    <source>
        <dbReference type="EMBL" id="CAG2068528.1"/>
    </source>
</evidence>
<accession>A0ABN7PL50</accession>
<dbReference type="EMBL" id="CAJPIN010092962">
    <property type="protein sequence ID" value="CAG2068528.1"/>
    <property type="molecule type" value="Genomic_DNA"/>
</dbReference>
<feature type="region of interest" description="Disordered" evidence="1">
    <location>
        <begin position="1"/>
        <end position="61"/>
    </location>
</feature>
<sequence length="61" mass="6782">RRPPLPGRRGGRQDTGYSTASSPRGSLIDSPRGHKSRTPITDMEDRPKKRMSSSKATMTNR</sequence>
<evidence type="ECO:0000256" key="1">
    <source>
        <dbReference type="SAM" id="MobiDB-lite"/>
    </source>
</evidence>
<dbReference type="Proteomes" id="UP001153148">
    <property type="component" value="Unassembled WGS sequence"/>
</dbReference>
<comment type="caution">
    <text evidence="2">The sequence shown here is derived from an EMBL/GenBank/DDBJ whole genome shotgun (WGS) entry which is preliminary data.</text>
</comment>
<reference evidence="2" key="1">
    <citation type="submission" date="2021-03" db="EMBL/GenBank/DDBJ databases">
        <authorList>
            <person name="Tran Van P."/>
        </authorList>
    </citation>
    <scope>NUCLEOTIDE SEQUENCE</scope>
</reference>
<organism evidence="2 3">
    <name type="scientific">Timema podura</name>
    <name type="common">Walking stick</name>
    <dbReference type="NCBI Taxonomy" id="61482"/>
    <lineage>
        <taxon>Eukaryota</taxon>
        <taxon>Metazoa</taxon>
        <taxon>Ecdysozoa</taxon>
        <taxon>Arthropoda</taxon>
        <taxon>Hexapoda</taxon>
        <taxon>Insecta</taxon>
        <taxon>Pterygota</taxon>
        <taxon>Neoptera</taxon>
        <taxon>Polyneoptera</taxon>
        <taxon>Phasmatodea</taxon>
        <taxon>Timematodea</taxon>
        <taxon>Timematoidea</taxon>
        <taxon>Timematidae</taxon>
        <taxon>Timema</taxon>
    </lineage>
</organism>
<keyword evidence="3" id="KW-1185">Reference proteome</keyword>
<proteinExistence type="predicted"/>
<gene>
    <name evidence="2" type="ORF">TPAB3V08_LOCUS15471</name>
</gene>
<protein>
    <submittedName>
        <fullName evidence="2">Uncharacterized protein</fullName>
    </submittedName>
</protein>
<evidence type="ECO:0000313" key="3">
    <source>
        <dbReference type="Proteomes" id="UP001153148"/>
    </source>
</evidence>
<feature type="compositionally biased region" description="Polar residues" evidence="1">
    <location>
        <begin position="15"/>
        <end position="24"/>
    </location>
</feature>
<feature type="non-terminal residue" evidence="2">
    <location>
        <position position="1"/>
    </location>
</feature>